<keyword evidence="2" id="KW-1185">Reference proteome</keyword>
<feature type="non-terminal residue" evidence="1">
    <location>
        <position position="1"/>
    </location>
</feature>
<evidence type="ECO:0000313" key="1">
    <source>
        <dbReference type="EMBL" id="CAG8826941.1"/>
    </source>
</evidence>
<protein>
    <submittedName>
        <fullName evidence="1">3005_t:CDS:1</fullName>
    </submittedName>
</protein>
<name>A0ACA9S689_9GLOM</name>
<feature type="non-terminal residue" evidence="1">
    <location>
        <position position="164"/>
    </location>
</feature>
<gene>
    <name evidence="1" type="ORF">RPERSI_LOCUS26854</name>
</gene>
<proteinExistence type="predicted"/>
<organism evidence="1 2">
    <name type="scientific">Racocetra persica</name>
    <dbReference type="NCBI Taxonomy" id="160502"/>
    <lineage>
        <taxon>Eukaryota</taxon>
        <taxon>Fungi</taxon>
        <taxon>Fungi incertae sedis</taxon>
        <taxon>Mucoromycota</taxon>
        <taxon>Glomeromycotina</taxon>
        <taxon>Glomeromycetes</taxon>
        <taxon>Diversisporales</taxon>
        <taxon>Gigasporaceae</taxon>
        <taxon>Racocetra</taxon>
    </lineage>
</organism>
<sequence>RTTQIGVMINDYLTKAKDIDDRVIHLLFSANRWECNLEIKKKILEGTTLVVDRYAYSGAAYSAAKGLDLEWCKSPDIGLLTPDIVFFMNLTSEESEKRVGFGKERYEEKTFQEKVKETFDLLKDPTWKVLDASKAVYDLHHEIKDLSLETIQKCDNLKEDLWKK</sequence>
<dbReference type="EMBL" id="CAJVQC010093037">
    <property type="protein sequence ID" value="CAG8826941.1"/>
    <property type="molecule type" value="Genomic_DNA"/>
</dbReference>
<evidence type="ECO:0000313" key="2">
    <source>
        <dbReference type="Proteomes" id="UP000789920"/>
    </source>
</evidence>
<dbReference type="Proteomes" id="UP000789920">
    <property type="component" value="Unassembled WGS sequence"/>
</dbReference>
<reference evidence="1" key="1">
    <citation type="submission" date="2021-06" db="EMBL/GenBank/DDBJ databases">
        <authorList>
            <person name="Kallberg Y."/>
            <person name="Tangrot J."/>
            <person name="Rosling A."/>
        </authorList>
    </citation>
    <scope>NUCLEOTIDE SEQUENCE</scope>
    <source>
        <strain evidence="1">MA461A</strain>
    </source>
</reference>
<accession>A0ACA9S689</accession>
<comment type="caution">
    <text evidence="1">The sequence shown here is derived from an EMBL/GenBank/DDBJ whole genome shotgun (WGS) entry which is preliminary data.</text>
</comment>